<dbReference type="Pfam" id="PF08543">
    <property type="entry name" value="Phos_pyr_kin"/>
    <property type="match status" value="1"/>
</dbReference>
<keyword evidence="6" id="KW-0067">ATP-binding</keyword>
<dbReference type="InterPro" id="IPR029056">
    <property type="entry name" value="Ribokinase-like"/>
</dbReference>
<protein>
    <recommendedName>
        <fullName evidence="2">pyridoxal kinase</fullName>
        <ecNumber evidence="2">2.7.1.35</ecNumber>
    </recommendedName>
</protein>
<name>A0AAD2JH34_9STRA</name>
<dbReference type="GO" id="GO:0008478">
    <property type="term" value="F:pyridoxal kinase activity"/>
    <property type="evidence" value="ECO:0007669"/>
    <property type="project" value="UniProtKB-EC"/>
</dbReference>
<keyword evidence="4" id="KW-0547">Nucleotide-binding</keyword>
<dbReference type="Proteomes" id="UP001295423">
    <property type="component" value="Unassembled WGS sequence"/>
</dbReference>
<dbReference type="PANTHER" id="PTHR10534">
    <property type="entry name" value="PYRIDOXAL KINASE"/>
    <property type="match status" value="1"/>
</dbReference>
<reference evidence="8" key="1">
    <citation type="submission" date="2023-08" db="EMBL/GenBank/DDBJ databases">
        <authorList>
            <person name="Audoor S."/>
            <person name="Bilcke G."/>
        </authorList>
    </citation>
    <scope>NUCLEOTIDE SEQUENCE</scope>
</reference>
<evidence type="ECO:0000256" key="4">
    <source>
        <dbReference type="ARBA" id="ARBA00022741"/>
    </source>
</evidence>
<dbReference type="EC" id="2.7.1.35" evidence="2"/>
<comment type="similarity">
    <text evidence="1">Belongs to the pyridoxine kinase family.</text>
</comment>
<evidence type="ECO:0000313" key="9">
    <source>
        <dbReference type="Proteomes" id="UP001295423"/>
    </source>
</evidence>
<proteinExistence type="inferred from homology"/>
<dbReference type="NCBIfam" id="TIGR00687">
    <property type="entry name" value="pyridox_kin"/>
    <property type="match status" value="1"/>
</dbReference>
<accession>A0AAD2JH34</accession>
<evidence type="ECO:0000259" key="7">
    <source>
        <dbReference type="Pfam" id="PF08543"/>
    </source>
</evidence>
<dbReference type="GO" id="GO:0005524">
    <property type="term" value="F:ATP binding"/>
    <property type="evidence" value="ECO:0007669"/>
    <property type="project" value="UniProtKB-KW"/>
</dbReference>
<dbReference type="GO" id="GO:0005829">
    <property type="term" value="C:cytosol"/>
    <property type="evidence" value="ECO:0007669"/>
    <property type="project" value="TreeGrafter"/>
</dbReference>
<keyword evidence="3" id="KW-0808">Transferase</keyword>
<gene>
    <name evidence="8" type="ORF">CYCCA115_LOCUS11912</name>
</gene>
<evidence type="ECO:0000256" key="3">
    <source>
        <dbReference type="ARBA" id="ARBA00022679"/>
    </source>
</evidence>
<evidence type="ECO:0000256" key="6">
    <source>
        <dbReference type="ARBA" id="ARBA00022840"/>
    </source>
</evidence>
<feature type="domain" description="Pyridoxamine kinase/Phosphomethylpyrimidine kinase" evidence="7">
    <location>
        <begin position="78"/>
        <end position="249"/>
    </location>
</feature>
<evidence type="ECO:0000313" key="8">
    <source>
        <dbReference type="EMBL" id="CAJ1949073.1"/>
    </source>
</evidence>
<dbReference type="CDD" id="cd01173">
    <property type="entry name" value="pyridoxal_pyridoxamine_kinase"/>
    <property type="match status" value="1"/>
</dbReference>
<dbReference type="InterPro" id="IPR004625">
    <property type="entry name" value="PyrdxlKinase"/>
</dbReference>
<dbReference type="SUPFAM" id="SSF53613">
    <property type="entry name" value="Ribokinase-like"/>
    <property type="match status" value="1"/>
</dbReference>
<comment type="caution">
    <text evidence="8">The sequence shown here is derived from an EMBL/GenBank/DDBJ whole genome shotgun (WGS) entry which is preliminary data.</text>
</comment>
<organism evidence="8 9">
    <name type="scientific">Cylindrotheca closterium</name>
    <dbReference type="NCBI Taxonomy" id="2856"/>
    <lineage>
        <taxon>Eukaryota</taxon>
        <taxon>Sar</taxon>
        <taxon>Stramenopiles</taxon>
        <taxon>Ochrophyta</taxon>
        <taxon>Bacillariophyta</taxon>
        <taxon>Bacillariophyceae</taxon>
        <taxon>Bacillariophycidae</taxon>
        <taxon>Bacillariales</taxon>
        <taxon>Bacillariaceae</taxon>
        <taxon>Cylindrotheca</taxon>
    </lineage>
</organism>
<keyword evidence="5" id="KW-0418">Kinase</keyword>
<evidence type="ECO:0000256" key="1">
    <source>
        <dbReference type="ARBA" id="ARBA00008805"/>
    </source>
</evidence>
<dbReference type="EMBL" id="CAKOGP040001758">
    <property type="protein sequence ID" value="CAJ1949073.1"/>
    <property type="molecule type" value="Genomic_DNA"/>
</dbReference>
<sequence length="309" mass="33755">MTTSRVLSIQSHVVSGYVGNKAAVFPLQLLGLDVDVINSVQFSNHTGYSKGFKGSVMDGDGLDTLLTGLDENGLLEDIQYVLTGYIGSATFLAAIRNVILRVKARTPNFRYLCDPVLGDHGKFYVPPELVDLMKSDIIPLADIVTPNQFEVEQLTGVVIHSLTDAKKASVAFHDLGPSIVFLTSLEFPTAETLGTLTIFASQRKYSKDDTSSYHDEVYAIEVPKLQGAFTGTGDLTAALILGHLHQHPDNLKLVMEKVINTMQAVILKTSEITNACKDPKSAKARELRLIQSKSIIENPSTKHEARKVE</sequence>
<dbReference type="Gene3D" id="3.40.1190.20">
    <property type="match status" value="1"/>
</dbReference>
<dbReference type="InterPro" id="IPR013749">
    <property type="entry name" value="PM/HMP-P_kinase-1"/>
</dbReference>
<keyword evidence="9" id="KW-1185">Reference proteome</keyword>
<evidence type="ECO:0000256" key="2">
    <source>
        <dbReference type="ARBA" id="ARBA00012104"/>
    </source>
</evidence>
<dbReference type="AlphaFoldDB" id="A0AAD2JH34"/>
<dbReference type="GO" id="GO:0009443">
    <property type="term" value="P:pyridoxal 5'-phosphate salvage"/>
    <property type="evidence" value="ECO:0007669"/>
    <property type="project" value="InterPro"/>
</dbReference>
<evidence type="ECO:0000256" key="5">
    <source>
        <dbReference type="ARBA" id="ARBA00022777"/>
    </source>
</evidence>
<dbReference type="PANTHER" id="PTHR10534:SF2">
    <property type="entry name" value="PYRIDOXAL KINASE"/>
    <property type="match status" value="1"/>
</dbReference>